<dbReference type="GO" id="GO:0009252">
    <property type="term" value="P:peptidoglycan biosynthetic process"/>
    <property type="evidence" value="ECO:0007669"/>
    <property type="project" value="UniProtKB-KW"/>
</dbReference>
<keyword evidence="11" id="KW-0961">Cell wall biogenesis/degradation</keyword>
<dbReference type="GO" id="GO:0030288">
    <property type="term" value="C:outer membrane-bounded periplasmic space"/>
    <property type="evidence" value="ECO:0007669"/>
    <property type="project" value="TreeGrafter"/>
</dbReference>
<sequence length="844" mass="93390">MSEKYKSREERKTATKNTKKQKKKKRNILKQIFLTLIILGIIGIVAGATTFFVLAKDAPPLDEALLKDPLSSKVLDKNGDKIYEFGVEKRTYVSIDEIPEDMKNAVIAIEDARFYEHHGLDIIRLVGAVIANFQEGFGAEGASTISQQVIKNSFLSPEKKLKRKAQELWLAFQLENKYSKNQILEMYLNKIYYGVGNTHGVAKAAEIYFGKSLSELELHEAALIAGLGQNPGMHNPFTNPDGAENRRNVVLNQMANHGFITSEEAATAKIVPLEESLVDAQPEAQPIEAFLDQVKLEIAELGDIDVYTAGLTIHTSFDPEAQSYIDELLNSNKVIEYANDEVQAGIALTNTKTGEILALGGGRNQSETKRRNFALESSNQPGSTIKPILDYAPAMEYLNWSTYEQIVDEPYTYSDGTPINNYNQKHLGQISLRTALADSRNIPALKALQQVGLERAREFAVSLGIPMEEQIFEPYAIGGTRSGISPLQMAGAYGAFGNAGMYIKPHAVNRVVYADDTEVKTAPSPEAVMKDSTAFMITDVMKSVLLPGGTGRAAYVPGLNIAGKTGTTNYSKEDREKYNISSKAVPDSWFSGYTPNYSIAIWTGYADNKQGLVGSEQKIPQILFKSLITYLTEDEEKPDFDVPNSVVKVAVEKGSNPAKLASEFTPKDQIVSEYFHKGTEPTQQSDRYMKLDPPTDININYDENTNQITLSWSYPKNSANVSFEIRESIDEGSYKVIGTTKELKYTINNPIPEAIYRYEIVAVSDENKENRSQAGLQEIVIPAKPEDEIEITPPDGEEEEPQNEDENPDDSDQDENDDSNEDGIPDIIVPPGGTNDEQTGENSQ</sequence>
<evidence type="ECO:0000256" key="9">
    <source>
        <dbReference type="ARBA" id="ARBA00022984"/>
    </source>
</evidence>
<dbReference type="GO" id="GO:0008658">
    <property type="term" value="F:penicillin binding"/>
    <property type="evidence" value="ECO:0007669"/>
    <property type="project" value="InterPro"/>
</dbReference>
<dbReference type="GO" id="GO:0008955">
    <property type="term" value="F:peptidoglycan glycosyltransferase activity"/>
    <property type="evidence" value="ECO:0007669"/>
    <property type="project" value="UniProtKB-EC"/>
</dbReference>
<keyword evidence="10" id="KW-0511">Multifunctional enzyme</keyword>
<dbReference type="SUPFAM" id="SSF53955">
    <property type="entry name" value="Lysozyme-like"/>
    <property type="match status" value="1"/>
</dbReference>
<name>A0A1H0TKC1_9BACI</name>
<dbReference type="InterPro" id="IPR001264">
    <property type="entry name" value="Glyco_trans_51"/>
</dbReference>
<dbReference type="FunFam" id="1.10.3810.10:FF:000001">
    <property type="entry name" value="Penicillin-binding protein 1A"/>
    <property type="match status" value="1"/>
</dbReference>
<keyword evidence="6" id="KW-0808">Transferase</keyword>
<dbReference type="PANTHER" id="PTHR32282:SF29">
    <property type="entry name" value="PENICILLIN-BINDING PROTEIN 1A"/>
    <property type="match status" value="1"/>
</dbReference>
<comment type="catalytic activity">
    <reaction evidence="12">
        <text>Preferential cleavage: (Ac)2-L-Lys-D-Ala-|-D-Ala. Also transpeptidation of peptidyl-alanyl moieties that are N-acyl substituents of D-alanine.</text>
        <dbReference type="EC" id="3.4.16.4"/>
    </reaction>
</comment>
<dbReference type="InterPro" id="IPR036116">
    <property type="entry name" value="FN3_sf"/>
</dbReference>
<dbReference type="InterPro" id="IPR012338">
    <property type="entry name" value="Beta-lactam/transpept-like"/>
</dbReference>
<evidence type="ECO:0000256" key="8">
    <source>
        <dbReference type="ARBA" id="ARBA00022960"/>
    </source>
</evidence>
<dbReference type="Pfam" id="PF00041">
    <property type="entry name" value="fn3"/>
    <property type="match status" value="1"/>
</dbReference>
<gene>
    <name evidence="17" type="ORF">SAMN05216565_103574</name>
</gene>
<evidence type="ECO:0000256" key="13">
    <source>
        <dbReference type="ARBA" id="ARBA00049902"/>
    </source>
</evidence>
<evidence type="ECO:0000259" key="16">
    <source>
        <dbReference type="PROSITE" id="PS50853"/>
    </source>
</evidence>
<dbReference type="Pfam" id="PF00905">
    <property type="entry name" value="Transpeptidase"/>
    <property type="match status" value="1"/>
</dbReference>
<dbReference type="SUPFAM" id="SSF56601">
    <property type="entry name" value="beta-lactamase/transpeptidase-like"/>
    <property type="match status" value="1"/>
</dbReference>
<evidence type="ECO:0000256" key="2">
    <source>
        <dbReference type="ARBA" id="ARBA00007739"/>
    </source>
</evidence>
<keyword evidence="4" id="KW-0645">Protease</keyword>
<dbReference type="GO" id="GO:0006508">
    <property type="term" value="P:proteolysis"/>
    <property type="evidence" value="ECO:0007669"/>
    <property type="project" value="UniProtKB-KW"/>
</dbReference>
<dbReference type="InterPro" id="IPR036950">
    <property type="entry name" value="PBP_transglycosylase"/>
</dbReference>
<dbReference type="STRING" id="930152.SAMN05216565_103574"/>
<keyword evidence="5" id="KW-0328">Glycosyltransferase</keyword>
<comment type="catalytic activity">
    <reaction evidence="13">
        <text>[GlcNAc-(1-&gt;4)-Mur2Ac(oyl-L-Ala-gamma-D-Glu-L-Lys-D-Ala-D-Ala)](n)-di-trans,octa-cis-undecaprenyl diphosphate + beta-D-GlcNAc-(1-&gt;4)-Mur2Ac(oyl-L-Ala-gamma-D-Glu-L-Lys-D-Ala-D-Ala)-di-trans,octa-cis-undecaprenyl diphosphate = [GlcNAc-(1-&gt;4)-Mur2Ac(oyl-L-Ala-gamma-D-Glu-L-Lys-D-Ala-D-Ala)](n+1)-di-trans,octa-cis-undecaprenyl diphosphate + di-trans,octa-cis-undecaprenyl diphosphate + H(+)</text>
        <dbReference type="Rhea" id="RHEA:23708"/>
        <dbReference type="Rhea" id="RHEA-COMP:9602"/>
        <dbReference type="Rhea" id="RHEA-COMP:9603"/>
        <dbReference type="ChEBI" id="CHEBI:15378"/>
        <dbReference type="ChEBI" id="CHEBI:58405"/>
        <dbReference type="ChEBI" id="CHEBI:60033"/>
        <dbReference type="ChEBI" id="CHEBI:78435"/>
        <dbReference type="EC" id="2.4.99.28"/>
    </reaction>
</comment>
<protein>
    <submittedName>
        <fullName evidence="17">Penicillin-binding protein 1A</fullName>
    </submittedName>
</protein>
<feature type="compositionally biased region" description="Basic and acidic residues" evidence="14">
    <location>
        <begin position="1"/>
        <end position="13"/>
    </location>
</feature>
<keyword evidence="18" id="KW-1185">Reference proteome</keyword>
<evidence type="ECO:0000256" key="7">
    <source>
        <dbReference type="ARBA" id="ARBA00022801"/>
    </source>
</evidence>
<feature type="compositionally biased region" description="Polar residues" evidence="14">
    <location>
        <begin position="835"/>
        <end position="844"/>
    </location>
</feature>
<proteinExistence type="inferred from homology"/>
<keyword evidence="9" id="KW-0573">Peptidoglycan synthesis</keyword>
<dbReference type="InterPro" id="IPR023346">
    <property type="entry name" value="Lysozyme-like_dom_sf"/>
</dbReference>
<dbReference type="InterPro" id="IPR013783">
    <property type="entry name" value="Ig-like_fold"/>
</dbReference>
<evidence type="ECO:0000256" key="14">
    <source>
        <dbReference type="SAM" id="MobiDB-lite"/>
    </source>
</evidence>
<dbReference type="GO" id="GO:0008360">
    <property type="term" value="P:regulation of cell shape"/>
    <property type="evidence" value="ECO:0007669"/>
    <property type="project" value="UniProtKB-KW"/>
</dbReference>
<evidence type="ECO:0000256" key="15">
    <source>
        <dbReference type="SAM" id="Phobius"/>
    </source>
</evidence>
<feature type="compositionally biased region" description="Acidic residues" evidence="14">
    <location>
        <begin position="787"/>
        <end position="824"/>
    </location>
</feature>
<evidence type="ECO:0000256" key="5">
    <source>
        <dbReference type="ARBA" id="ARBA00022676"/>
    </source>
</evidence>
<comment type="similarity">
    <text evidence="1">In the C-terminal section; belongs to the transpeptidase family.</text>
</comment>
<comment type="similarity">
    <text evidence="2">In the N-terminal section; belongs to the glycosyltransferase 51 family.</text>
</comment>
<dbReference type="SUPFAM" id="SSF49265">
    <property type="entry name" value="Fibronectin type III"/>
    <property type="match status" value="1"/>
</dbReference>
<evidence type="ECO:0000256" key="11">
    <source>
        <dbReference type="ARBA" id="ARBA00023316"/>
    </source>
</evidence>
<feature type="region of interest" description="Disordered" evidence="14">
    <location>
        <begin position="768"/>
        <end position="844"/>
    </location>
</feature>
<dbReference type="InterPro" id="IPR050396">
    <property type="entry name" value="Glycosyltr_51/Transpeptidase"/>
</dbReference>
<keyword evidence="3" id="KW-0121">Carboxypeptidase</keyword>
<evidence type="ECO:0000256" key="4">
    <source>
        <dbReference type="ARBA" id="ARBA00022670"/>
    </source>
</evidence>
<dbReference type="GO" id="GO:0071555">
    <property type="term" value="P:cell wall organization"/>
    <property type="evidence" value="ECO:0007669"/>
    <property type="project" value="UniProtKB-KW"/>
</dbReference>
<dbReference type="Proteomes" id="UP000199159">
    <property type="component" value="Unassembled WGS sequence"/>
</dbReference>
<keyword evidence="8" id="KW-0133">Cell shape</keyword>
<dbReference type="Gene3D" id="2.60.40.10">
    <property type="entry name" value="Immunoglobulins"/>
    <property type="match status" value="1"/>
</dbReference>
<accession>A0A1H0TKC1</accession>
<reference evidence="18" key="1">
    <citation type="submission" date="2016-10" db="EMBL/GenBank/DDBJ databases">
        <authorList>
            <person name="Varghese N."/>
            <person name="Submissions S."/>
        </authorList>
    </citation>
    <scope>NUCLEOTIDE SEQUENCE [LARGE SCALE GENOMIC DNA]</scope>
    <source>
        <strain evidence="18">IBRC-M10078</strain>
    </source>
</reference>
<dbReference type="GO" id="GO:0009002">
    <property type="term" value="F:serine-type D-Ala-D-Ala carboxypeptidase activity"/>
    <property type="evidence" value="ECO:0007669"/>
    <property type="project" value="UniProtKB-EC"/>
</dbReference>
<dbReference type="RefSeq" id="WP_238457225.1">
    <property type="nucleotide sequence ID" value="NZ_FNJU01000003.1"/>
</dbReference>
<dbReference type="CDD" id="cd00063">
    <property type="entry name" value="FN3"/>
    <property type="match status" value="1"/>
</dbReference>
<dbReference type="InterPro" id="IPR003961">
    <property type="entry name" value="FN3_dom"/>
</dbReference>
<evidence type="ECO:0000313" key="18">
    <source>
        <dbReference type="Proteomes" id="UP000199159"/>
    </source>
</evidence>
<dbReference type="NCBIfam" id="TIGR02074">
    <property type="entry name" value="PBP_1a_fam"/>
    <property type="match status" value="1"/>
</dbReference>
<keyword evidence="7" id="KW-0378">Hydrolase</keyword>
<dbReference type="Gene3D" id="3.40.710.10">
    <property type="entry name" value="DD-peptidase/beta-lactamase superfamily"/>
    <property type="match status" value="1"/>
</dbReference>
<organism evidence="17 18">
    <name type="scientific">Litchfieldia salsa</name>
    <dbReference type="NCBI Taxonomy" id="930152"/>
    <lineage>
        <taxon>Bacteria</taxon>
        <taxon>Bacillati</taxon>
        <taxon>Bacillota</taxon>
        <taxon>Bacilli</taxon>
        <taxon>Bacillales</taxon>
        <taxon>Bacillaceae</taxon>
        <taxon>Litchfieldia</taxon>
    </lineage>
</organism>
<feature type="region of interest" description="Disordered" evidence="14">
    <location>
        <begin position="1"/>
        <end position="22"/>
    </location>
</feature>
<dbReference type="PANTHER" id="PTHR32282">
    <property type="entry name" value="BINDING PROTEIN TRANSPEPTIDASE, PUTATIVE-RELATED"/>
    <property type="match status" value="1"/>
</dbReference>
<evidence type="ECO:0000256" key="6">
    <source>
        <dbReference type="ARBA" id="ARBA00022679"/>
    </source>
</evidence>
<evidence type="ECO:0000256" key="12">
    <source>
        <dbReference type="ARBA" id="ARBA00034000"/>
    </source>
</evidence>
<evidence type="ECO:0000313" key="17">
    <source>
        <dbReference type="EMBL" id="SDP54271.1"/>
    </source>
</evidence>
<feature type="transmembrane region" description="Helical" evidence="15">
    <location>
        <begin position="32"/>
        <end position="55"/>
    </location>
</feature>
<feature type="domain" description="Fibronectin type-III" evidence="16">
    <location>
        <begin position="693"/>
        <end position="786"/>
    </location>
</feature>
<dbReference type="Pfam" id="PF00912">
    <property type="entry name" value="Transgly"/>
    <property type="match status" value="1"/>
</dbReference>
<evidence type="ECO:0000256" key="3">
    <source>
        <dbReference type="ARBA" id="ARBA00022645"/>
    </source>
</evidence>
<dbReference type="Gene3D" id="1.10.3810.10">
    <property type="entry name" value="Biosynthetic peptidoglycan transglycosylase-like"/>
    <property type="match status" value="1"/>
</dbReference>
<dbReference type="AlphaFoldDB" id="A0A1H0TKC1"/>
<keyword evidence="15" id="KW-0812">Transmembrane</keyword>
<dbReference type="InterPro" id="IPR001460">
    <property type="entry name" value="PCN-bd_Tpept"/>
</dbReference>
<dbReference type="PROSITE" id="PS50853">
    <property type="entry name" value="FN3"/>
    <property type="match status" value="1"/>
</dbReference>
<evidence type="ECO:0000256" key="10">
    <source>
        <dbReference type="ARBA" id="ARBA00023268"/>
    </source>
</evidence>
<evidence type="ECO:0000256" key="1">
    <source>
        <dbReference type="ARBA" id="ARBA00007090"/>
    </source>
</evidence>
<dbReference type="EMBL" id="FNJU01000003">
    <property type="protein sequence ID" value="SDP54271.1"/>
    <property type="molecule type" value="Genomic_DNA"/>
</dbReference>
<keyword evidence="15" id="KW-1133">Transmembrane helix</keyword>
<keyword evidence="15" id="KW-0472">Membrane</keyword>